<dbReference type="AlphaFoldDB" id="A0AAV0B4R1"/>
<sequence>MANVLQNTAEVTILGTRSKGKAKKCRLEVLGNSTWSLSLGQDWLISPAIYGQQIAEQLSNLLMNRCVRSLTFENSIMTIINSLERLRKLRWIRKWMINYASNWCNHILESVREKVVKRLALLSYGCARELSAAAAKRCFTQFLSHQPSEIPIILLDDSKLAILHAFKARSFRTLRIKFKLIAFIAWVDYYNDYGIHSDRQMLCSMSDVHSSSLVSHRRLVQS</sequence>
<dbReference type="EMBL" id="CALTRL010003173">
    <property type="protein sequence ID" value="CAH7678422.1"/>
    <property type="molecule type" value="Genomic_DNA"/>
</dbReference>
<proteinExistence type="predicted"/>
<reference evidence="1" key="1">
    <citation type="submission" date="2022-06" db="EMBL/GenBank/DDBJ databases">
        <authorList>
            <consortium name="SYNGENTA / RWTH Aachen University"/>
        </authorList>
    </citation>
    <scope>NUCLEOTIDE SEQUENCE</scope>
</reference>
<evidence type="ECO:0000313" key="1">
    <source>
        <dbReference type="EMBL" id="CAH7678422.1"/>
    </source>
</evidence>
<keyword evidence="2" id="KW-1185">Reference proteome</keyword>
<gene>
    <name evidence="1" type="ORF">PPACK8108_LOCUS12946</name>
</gene>
<comment type="caution">
    <text evidence="1">The sequence shown here is derived from an EMBL/GenBank/DDBJ whole genome shotgun (WGS) entry which is preliminary data.</text>
</comment>
<evidence type="ECO:0000313" key="2">
    <source>
        <dbReference type="Proteomes" id="UP001153365"/>
    </source>
</evidence>
<organism evidence="1 2">
    <name type="scientific">Phakopsora pachyrhizi</name>
    <name type="common">Asian soybean rust disease fungus</name>
    <dbReference type="NCBI Taxonomy" id="170000"/>
    <lineage>
        <taxon>Eukaryota</taxon>
        <taxon>Fungi</taxon>
        <taxon>Dikarya</taxon>
        <taxon>Basidiomycota</taxon>
        <taxon>Pucciniomycotina</taxon>
        <taxon>Pucciniomycetes</taxon>
        <taxon>Pucciniales</taxon>
        <taxon>Phakopsoraceae</taxon>
        <taxon>Phakopsora</taxon>
    </lineage>
</organism>
<accession>A0AAV0B4R1</accession>
<dbReference type="Proteomes" id="UP001153365">
    <property type="component" value="Unassembled WGS sequence"/>
</dbReference>
<name>A0AAV0B4R1_PHAPC</name>
<protein>
    <submittedName>
        <fullName evidence="1">Uncharacterized protein</fullName>
    </submittedName>
</protein>